<feature type="region of interest" description="Disordered" evidence="6">
    <location>
        <begin position="106"/>
        <end position="180"/>
    </location>
</feature>
<dbReference type="GO" id="GO:0005886">
    <property type="term" value="C:plasma membrane"/>
    <property type="evidence" value="ECO:0007669"/>
    <property type="project" value="TreeGrafter"/>
</dbReference>
<dbReference type="OMA" id="GCHCLEL"/>
<dbReference type="GO" id="GO:0004930">
    <property type="term" value="F:G protein-coupled receptor activity"/>
    <property type="evidence" value="ECO:0007669"/>
    <property type="project" value="InterPro"/>
</dbReference>
<accession>G5AFZ4</accession>
<dbReference type="PROSITE" id="PS51455">
    <property type="entry name" value="PIPK"/>
    <property type="match status" value="1"/>
</dbReference>
<keyword evidence="5" id="KW-0547">Nucleotide-binding</keyword>
<dbReference type="InterPro" id="IPR000832">
    <property type="entry name" value="GPCR_2_secretin-like"/>
</dbReference>
<keyword evidence="5" id="KW-0808">Transferase</keyword>
<dbReference type="RefSeq" id="XP_009539037.1">
    <property type="nucleotide sequence ID" value="XM_009540742.1"/>
</dbReference>
<feature type="domain" description="PIPK" evidence="9">
    <location>
        <begin position="602"/>
        <end position="1085"/>
    </location>
</feature>
<feature type="transmembrane region" description="Helical" evidence="7">
    <location>
        <begin position="478"/>
        <end position="501"/>
    </location>
</feature>
<dbReference type="AlphaFoldDB" id="G5AFZ4"/>
<dbReference type="GeneID" id="20642937"/>
<keyword evidence="11" id="KW-1185">Reference proteome</keyword>
<dbReference type="Gene3D" id="1.20.1070.10">
    <property type="entry name" value="Rhodopsin 7-helix transmembrane proteins"/>
    <property type="match status" value="1"/>
</dbReference>
<feature type="region of interest" description="Disordered" evidence="6">
    <location>
        <begin position="27"/>
        <end position="57"/>
    </location>
</feature>
<dbReference type="GO" id="GO:0046854">
    <property type="term" value="P:phosphatidylinositol phosphate biosynthetic process"/>
    <property type="evidence" value="ECO:0007669"/>
    <property type="project" value="TreeGrafter"/>
</dbReference>
<evidence type="ECO:0000313" key="11">
    <source>
        <dbReference type="Proteomes" id="UP000002640"/>
    </source>
</evidence>
<name>G5AFZ4_PHYSP</name>
<keyword evidence="5" id="KW-0067">ATP-binding</keyword>
<feature type="compositionally biased region" description="Polar residues" evidence="6">
    <location>
        <begin position="903"/>
        <end position="921"/>
    </location>
</feature>
<evidence type="ECO:0000256" key="2">
    <source>
        <dbReference type="ARBA" id="ARBA00022692"/>
    </source>
</evidence>
<evidence type="ECO:0000313" key="10">
    <source>
        <dbReference type="EMBL" id="EGZ05506.1"/>
    </source>
</evidence>
<feature type="domain" description="G-protein coupled receptors family 2 profile 2" evidence="8">
    <location>
        <begin position="322"/>
        <end position="396"/>
    </location>
</feature>
<gene>
    <name evidence="10" type="ORF">PHYSODRAFT_307766</name>
</gene>
<keyword evidence="2 7" id="KW-0812">Transmembrane</keyword>
<evidence type="ECO:0000256" key="4">
    <source>
        <dbReference type="ARBA" id="ARBA00023136"/>
    </source>
</evidence>
<sequence length="1176" mass="130460">MRSHRWIPYLAACKFMHQRHRPAVNVELGTGTPLPQHAPVGNPSKPPHSTQAPSCSRPLIIPSPPVVAFCCNEQSIGYHVPFSPANSDPTNALPLSSAVGTLARRSTTLQAGKASRRQAGNIRAPVESPSPSQRRRSSVSPPVPLLQSPRVLMHDSRPRYSRPASSSRSLGISSSTLSDPDVNMLQENAQSLDAEGAPPAAFRTCLASTTRWFQLVMFFAFVVALVMAMASSYDNLSPGLIWGGILSVFSVFFVILSYASVPSYRQHPNPLVFWRTIADAVFVLQLMAQQFVRCLFFDCVPLCSSTNLQCGCSTDSGAGSTCEVFAGLFEFTLLASECWFFCMTANLLMSLTNPFTDFKRNTRMFHLGSWLVPLVLGLLLMNTDDWAGYSDLGVCWTNALKNLQADNMQNCPPGYEVTDNFTSDYRAVNANIISWLFFYVWMGLFIIFGIAVWVWAWKRLSEGMPETYAVRVQSINRARFNVFAVTFYWIIVVIVYIKFLSRDRSKPDKSSELLNFLIAGKGYLDLVIWFALNDFHVAHFTRCLGENAGEIDVDLNPQVNAALRREVLFYTTSGIIQAVQAAERLPASQRIQHLALLPQTKATNVATAAAFTAVPVSESGNAAHPSAAYAAYLQQQSNAAEREGTNGTGAFDENMRVAKNSPRTKTFHDYEPHAFKKIRERFGVNNEAYLQALSATAKERLSEGASGAFMFYSADGSLIVKSTSKEECSFLRSIAQDYADYLCANPRSLLLRFYGCHCLELYGKQFSFVVMANLFDTDQVIHSRYDIKGSWVNRHGDLPKRGKKVTCRHCNRKYIYQNSAPENANCTVRLGGHEPNVVLKDSDLTQKLNLDRDVALELYQQLCADSQLLCSFGIMDYSLLMGINEVEYVVDEGSSTDDEMDANTPTQSSAQGTKAGHNQQRSSVYNPFTEKSMMDARSGGVQNLARSKGPPPVQGPSSKTRHHASVSSNVGSYNARSALGEPVMQRKASKPHEYSKNSRNGRHNASNTSSSGRRLPRSGMRMANTVVGPAYYHLGVIDILQTWTFQKRMERFFKIVFKGVDGDGLSAIPPKLYQARFQLKMADILGVEDLVSGDNADLDLFTQQNSHMDVDTQQVDQQFNIQSIRSLASSELVAINPLDSHYANSRSSSNLRQRSTENSQSVGQDTEEYTGIDYHL</sequence>
<feature type="compositionally biased region" description="Polar residues" evidence="6">
    <location>
        <begin position="1003"/>
        <end position="1012"/>
    </location>
</feature>
<evidence type="ECO:0000256" key="5">
    <source>
        <dbReference type="PROSITE-ProRule" id="PRU00781"/>
    </source>
</evidence>
<dbReference type="PANTHER" id="PTHR23086">
    <property type="entry name" value="PHOSPHATIDYLINOSITOL-4-PHOSPHATE 5-KINASE"/>
    <property type="match status" value="1"/>
</dbReference>
<proteinExistence type="predicted"/>
<feature type="transmembrane region" description="Helical" evidence="7">
    <location>
        <begin position="364"/>
        <end position="381"/>
    </location>
</feature>
<organism evidence="10 11">
    <name type="scientific">Phytophthora sojae (strain P6497)</name>
    <name type="common">Soybean stem and root rot agent</name>
    <name type="synonym">Phytophthora megasperma f. sp. glycines</name>
    <dbReference type="NCBI Taxonomy" id="1094619"/>
    <lineage>
        <taxon>Eukaryota</taxon>
        <taxon>Sar</taxon>
        <taxon>Stramenopiles</taxon>
        <taxon>Oomycota</taxon>
        <taxon>Peronosporomycetes</taxon>
        <taxon>Peronosporales</taxon>
        <taxon>Peronosporaceae</taxon>
        <taxon>Phytophthora</taxon>
    </lineage>
</organism>
<dbReference type="EMBL" id="JH159166">
    <property type="protein sequence ID" value="EGZ05506.1"/>
    <property type="molecule type" value="Genomic_DNA"/>
</dbReference>
<evidence type="ECO:0000259" key="8">
    <source>
        <dbReference type="PROSITE" id="PS50261"/>
    </source>
</evidence>
<feature type="region of interest" description="Disordered" evidence="6">
    <location>
        <begin position="937"/>
        <end position="1019"/>
    </location>
</feature>
<dbReference type="Proteomes" id="UP000002640">
    <property type="component" value="Unassembled WGS sequence"/>
</dbReference>
<dbReference type="KEGG" id="psoj:PHYSODRAFT_307766"/>
<keyword evidence="4 7" id="KW-0472">Membrane</keyword>
<dbReference type="GO" id="GO:0016308">
    <property type="term" value="F:1-phosphatidylinositol-4-phosphate 5-kinase activity"/>
    <property type="evidence" value="ECO:0007669"/>
    <property type="project" value="TreeGrafter"/>
</dbReference>
<feature type="region of interest" description="Disordered" evidence="6">
    <location>
        <begin position="894"/>
        <end position="921"/>
    </location>
</feature>
<dbReference type="InterPro" id="IPR023610">
    <property type="entry name" value="PInositol-4/5-P-5/4-kinase"/>
</dbReference>
<dbReference type="GO" id="GO:0007166">
    <property type="term" value="P:cell surface receptor signaling pathway"/>
    <property type="evidence" value="ECO:0007669"/>
    <property type="project" value="InterPro"/>
</dbReference>
<feature type="region of interest" description="Disordered" evidence="6">
    <location>
        <begin position="1143"/>
        <end position="1176"/>
    </location>
</feature>
<dbReference type="Pfam" id="PF01504">
    <property type="entry name" value="PIP5K"/>
    <property type="match status" value="1"/>
</dbReference>
<dbReference type="CDD" id="cd00139">
    <property type="entry name" value="PIPKc"/>
    <property type="match status" value="1"/>
</dbReference>
<dbReference type="Gene3D" id="3.30.810.10">
    <property type="entry name" value="2-Layer Sandwich"/>
    <property type="match status" value="1"/>
</dbReference>
<feature type="transmembrane region" description="Helical" evidence="7">
    <location>
        <begin position="432"/>
        <end position="457"/>
    </location>
</feature>
<dbReference type="InterPro" id="IPR027484">
    <property type="entry name" value="PInositol-4-P-5-kinase_N"/>
</dbReference>
<protein>
    <submittedName>
        <fullName evidence="10">Phosphatidylinositol-4-phosphate 5 kinase-like protein</fullName>
    </submittedName>
</protein>
<feature type="compositionally biased region" description="Polar residues" evidence="6">
    <location>
        <begin position="965"/>
        <end position="975"/>
    </location>
</feature>
<evidence type="ECO:0000256" key="3">
    <source>
        <dbReference type="ARBA" id="ARBA00022989"/>
    </source>
</evidence>
<dbReference type="SUPFAM" id="SSF56104">
    <property type="entry name" value="SAICAR synthase-like"/>
    <property type="match status" value="2"/>
</dbReference>
<evidence type="ECO:0000256" key="6">
    <source>
        <dbReference type="SAM" id="MobiDB-lite"/>
    </source>
</evidence>
<feature type="compositionally biased region" description="Low complexity" evidence="6">
    <location>
        <begin position="161"/>
        <end position="178"/>
    </location>
</feature>
<dbReference type="Gene3D" id="3.30.800.10">
    <property type="entry name" value="Phosphatidylinositol Phosphate Kinase II Beta"/>
    <property type="match status" value="1"/>
</dbReference>
<dbReference type="GO" id="GO:0005524">
    <property type="term" value="F:ATP binding"/>
    <property type="evidence" value="ECO:0007669"/>
    <property type="project" value="UniProtKB-UniRule"/>
</dbReference>
<feature type="transmembrane region" description="Helical" evidence="7">
    <location>
        <begin position="239"/>
        <end position="259"/>
    </location>
</feature>
<dbReference type="SMART" id="SM00330">
    <property type="entry name" value="PIPKc"/>
    <property type="match status" value="1"/>
</dbReference>
<evidence type="ECO:0000256" key="1">
    <source>
        <dbReference type="ARBA" id="ARBA00004141"/>
    </source>
</evidence>
<dbReference type="STRING" id="1094619.G5AFZ4"/>
<dbReference type="InterPro" id="IPR017981">
    <property type="entry name" value="GPCR_2-like_7TM"/>
</dbReference>
<evidence type="ECO:0000256" key="7">
    <source>
        <dbReference type="SAM" id="Phobius"/>
    </source>
</evidence>
<reference evidence="10 11" key="1">
    <citation type="journal article" date="2006" name="Science">
        <title>Phytophthora genome sequences uncover evolutionary origins and mechanisms of pathogenesis.</title>
        <authorList>
            <person name="Tyler B.M."/>
            <person name="Tripathy S."/>
            <person name="Zhang X."/>
            <person name="Dehal P."/>
            <person name="Jiang R.H."/>
            <person name="Aerts A."/>
            <person name="Arredondo F.D."/>
            <person name="Baxter L."/>
            <person name="Bensasson D."/>
            <person name="Beynon J.L."/>
            <person name="Chapman J."/>
            <person name="Damasceno C.M."/>
            <person name="Dorrance A.E."/>
            <person name="Dou D."/>
            <person name="Dickerman A.W."/>
            <person name="Dubchak I.L."/>
            <person name="Garbelotto M."/>
            <person name="Gijzen M."/>
            <person name="Gordon S.G."/>
            <person name="Govers F."/>
            <person name="Grunwald N.J."/>
            <person name="Huang W."/>
            <person name="Ivors K.L."/>
            <person name="Jones R.W."/>
            <person name="Kamoun S."/>
            <person name="Krampis K."/>
            <person name="Lamour K.H."/>
            <person name="Lee M.K."/>
            <person name="McDonald W.H."/>
            <person name="Medina M."/>
            <person name="Meijer H.J."/>
            <person name="Nordberg E.K."/>
            <person name="Maclean D.J."/>
            <person name="Ospina-Giraldo M.D."/>
            <person name="Morris P.F."/>
            <person name="Phuntumart V."/>
            <person name="Putnam N.H."/>
            <person name="Rash S."/>
            <person name="Rose J.K."/>
            <person name="Sakihama Y."/>
            <person name="Salamov A.A."/>
            <person name="Savidor A."/>
            <person name="Scheuring C.F."/>
            <person name="Smith B.M."/>
            <person name="Sobral B.W."/>
            <person name="Terry A."/>
            <person name="Torto-Alalibo T.A."/>
            <person name="Win J."/>
            <person name="Xu Z."/>
            <person name="Zhang H."/>
            <person name="Grigoriev I.V."/>
            <person name="Rokhsar D.S."/>
            <person name="Boore J.L."/>
        </authorList>
    </citation>
    <scope>NUCLEOTIDE SEQUENCE [LARGE SCALE GENOMIC DNA]</scope>
    <source>
        <strain evidence="10 11">P6497</strain>
    </source>
</reference>
<comment type="subcellular location">
    <subcellularLocation>
        <location evidence="1">Membrane</location>
        <topology evidence="1">Multi-pass membrane protein</topology>
    </subcellularLocation>
</comment>
<evidence type="ECO:0000259" key="9">
    <source>
        <dbReference type="PROSITE" id="PS51455"/>
    </source>
</evidence>
<keyword evidence="3 7" id="KW-1133">Transmembrane helix</keyword>
<dbReference type="InParanoid" id="G5AFZ4"/>
<keyword evidence="5 10" id="KW-0418">Kinase</keyword>
<feature type="transmembrane region" description="Helical" evidence="7">
    <location>
        <begin position="212"/>
        <end position="233"/>
    </location>
</feature>
<dbReference type="Pfam" id="PF00002">
    <property type="entry name" value="7tm_2"/>
    <property type="match status" value="1"/>
</dbReference>
<dbReference type="InterPro" id="IPR027483">
    <property type="entry name" value="PInositol-4-P-4/5-kinase_C_sf"/>
</dbReference>
<dbReference type="InterPro" id="IPR002498">
    <property type="entry name" value="PInositol-4-P-4/5-kinase_core"/>
</dbReference>
<dbReference type="PANTHER" id="PTHR23086:SF8">
    <property type="entry name" value="PHOSPHATIDYLINOSITOL 5-PHOSPHATE 4-KINASE, ISOFORM A"/>
    <property type="match status" value="1"/>
</dbReference>
<dbReference type="PROSITE" id="PS50261">
    <property type="entry name" value="G_PROTEIN_RECEP_F2_4"/>
    <property type="match status" value="1"/>
</dbReference>
<feature type="compositionally biased region" description="Low complexity" evidence="6">
    <location>
        <begin position="1144"/>
        <end position="1153"/>
    </location>
</feature>